<feature type="transmembrane region" description="Helical" evidence="9">
    <location>
        <begin position="47"/>
        <end position="65"/>
    </location>
</feature>
<organism evidence="11 12">
    <name type="scientific">Peptoniphilus equinus</name>
    <dbReference type="NCBI Taxonomy" id="3016343"/>
    <lineage>
        <taxon>Bacteria</taxon>
        <taxon>Bacillati</taxon>
        <taxon>Bacillota</taxon>
        <taxon>Tissierellia</taxon>
        <taxon>Tissierellales</taxon>
        <taxon>Peptoniphilaceae</taxon>
        <taxon>Peptoniphilus</taxon>
    </lineage>
</organism>
<evidence type="ECO:0000313" key="11">
    <source>
        <dbReference type="EMBL" id="WBW50423.1"/>
    </source>
</evidence>
<comment type="subcellular location">
    <subcellularLocation>
        <location evidence="1">Cell inner membrane</location>
        <topology evidence="1">Multi-pass membrane protein</topology>
    </subcellularLocation>
</comment>
<protein>
    <submittedName>
        <fullName evidence="11">TRAP transporter small permease</fullName>
    </submittedName>
</protein>
<evidence type="ECO:0000259" key="10">
    <source>
        <dbReference type="Pfam" id="PF04290"/>
    </source>
</evidence>
<keyword evidence="3" id="KW-1003">Cell membrane</keyword>
<evidence type="ECO:0000256" key="7">
    <source>
        <dbReference type="ARBA" id="ARBA00023136"/>
    </source>
</evidence>
<dbReference type="InterPro" id="IPR007387">
    <property type="entry name" value="TRAP_DctQ"/>
</dbReference>
<feature type="domain" description="Tripartite ATP-independent periplasmic transporters DctQ component" evidence="10">
    <location>
        <begin position="23"/>
        <end position="153"/>
    </location>
</feature>
<keyword evidence="4" id="KW-0997">Cell inner membrane</keyword>
<evidence type="ECO:0000256" key="9">
    <source>
        <dbReference type="SAM" id="Phobius"/>
    </source>
</evidence>
<feature type="transmembrane region" description="Helical" evidence="9">
    <location>
        <begin position="12"/>
        <end position="32"/>
    </location>
</feature>
<evidence type="ECO:0000256" key="4">
    <source>
        <dbReference type="ARBA" id="ARBA00022519"/>
    </source>
</evidence>
<accession>A0ABY7QW37</accession>
<sequence length="155" mass="17549">MNKIKQVMDKLLEIICVVVFSSMVISTTYQVVVRYVFNSPSAYSETITKYLFVWLILYSAAYVFGKREHISIGVLKNKLKGKNQQVVEILIEFIIIIFAVVVMVYGGFNVASMNMLQYDSILGIPTGFAYSCIPISGILIIFYSVYNLSTLLKKN</sequence>
<comment type="similarity">
    <text evidence="8">Belongs to the TRAP transporter small permease family.</text>
</comment>
<keyword evidence="6 9" id="KW-1133">Transmembrane helix</keyword>
<keyword evidence="5 9" id="KW-0812">Transmembrane</keyword>
<evidence type="ECO:0000256" key="8">
    <source>
        <dbReference type="ARBA" id="ARBA00038436"/>
    </source>
</evidence>
<dbReference type="Pfam" id="PF04290">
    <property type="entry name" value="DctQ"/>
    <property type="match status" value="1"/>
</dbReference>
<keyword evidence="2" id="KW-0813">Transport</keyword>
<reference evidence="11 12" key="1">
    <citation type="submission" date="2023-01" db="EMBL/GenBank/DDBJ databases">
        <authorList>
            <person name="Lee S.H."/>
            <person name="Jung H.S."/>
            <person name="Yun J.U."/>
        </authorList>
    </citation>
    <scope>NUCLEOTIDE SEQUENCE [LARGE SCALE GENOMIC DNA]</scope>
    <source>
        <strain evidence="11 12">CBA3646</strain>
    </source>
</reference>
<keyword evidence="12" id="KW-1185">Reference proteome</keyword>
<gene>
    <name evidence="11" type="ORF">O6R05_02455</name>
</gene>
<keyword evidence="7 9" id="KW-0472">Membrane</keyword>
<dbReference type="PANTHER" id="PTHR35011">
    <property type="entry name" value="2,3-DIKETO-L-GULONATE TRAP TRANSPORTER SMALL PERMEASE PROTEIN YIAM"/>
    <property type="match status" value="1"/>
</dbReference>
<dbReference type="PANTHER" id="PTHR35011:SF2">
    <property type="entry name" value="2,3-DIKETO-L-GULONATE TRAP TRANSPORTER SMALL PERMEASE PROTEIN YIAM"/>
    <property type="match status" value="1"/>
</dbReference>
<evidence type="ECO:0000256" key="1">
    <source>
        <dbReference type="ARBA" id="ARBA00004429"/>
    </source>
</evidence>
<evidence type="ECO:0000256" key="2">
    <source>
        <dbReference type="ARBA" id="ARBA00022448"/>
    </source>
</evidence>
<dbReference type="Proteomes" id="UP001210339">
    <property type="component" value="Chromosome"/>
</dbReference>
<evidence type="ECO:0000256" key="6">
    <source>
        <dbReference type="ARBA" id="ARBA00022989"/>
    </source>
</evidence>
<evidence type="ECO:0000256" key="3">
    <source>
        <dbReference type="ARBA" id="ARBA00022475"/>
    </source>
</evidence>
<proteinExistence type="inferred from homology"/>
<dbReference type="EMBL" id="CP115667">
    <property type="protein sequence ID" value="WBW50423.1"/>
    <property type="molecule type" value="Genomic_DNA"/>
</dbReference>
<dbReference type="InterPro" id="IPR055348">
    <property type="entry name" value="DctQ"/>
</dbReference>
<feature type="transmembrane region" description="Helical" evidence="9">
    <location>
        <begin position="86"/>
        <end position="108"/>
    </location>
</feature>
<evidence type="ECO:0000313" key="12">
    <source>
        <dbReference type="Proteomes" id="UP001210339"/>
    </source>
</evidence>
<feature type="transmembrane region" description="Helical" evidence="9">
    <location>
        <begin position="128"/>
        <end position="146"/>
    </location>
</feature>
<evidence type="ECO:0000256" key="5">
    <source>
        <dbReference type="ARBA" id="ARBA00022692"/>
    </source>
</evidence>
<dbReference type="RefSeq" id="WP_271191955.1">
    <property type="nucleotide sequence ID" value="NZ_CP115667.1"/>
</dbReference>
<name>A0ABY7QW37_9FIRM</name>